<dbReference type="InterPro" id="IPR007301">
    <property type="entry name" value="DoxD"/>
</dbReference>
<dbReference type="AlphaFoldDB" id="A0A830G971"/>
<keyword evidence="1" id="KW-1133">Transmembrane helix</keyword>
<keyword evidence="1" id="KW-0812">Transmembrane</keyword>
<proteinExistence type="predicted"/>
<feature type="transmembrane region" description="Helical" evidence="1">
    <location>
        <begin position="81"/>
        <end position="102"/>
    </location>
</feature>
<feature type="transmembrane region" description="Helical" evidence="1">
    <location>
        <begin position="20"/>
        <end position="45"/>
    </location>
</feature>
<feature type="transmembrane region" description="Helical" evidence="1">
    <location>
        <begin position="57"/>
        <end position="75"/>
    </location>
</feature>
<keyword evidence="1" id="KW-0472">Membrane</keyword>
<gene>
    <name evidence="3" type="ORF">GCM10009021_06840</name>
</gene>
<feature type="transmembrane region" description="Helical" evidence="1">
    <location>
        <begin position="137"/>
        <end position="156"/>
    </location>
</feature>
<feature type="transmembrane region" description="Helical" evidence="1">
    <location>
        <begin position="109"/>
        <end position="131"/>
    </location>
</feature>
<evidence type="ECO:0000313" key="4">
    <source>
        <dbReference type="Proteomes" id="UP000608850"/>
    </source>
</evidence>
<organism evidence="3 4">
    <name type="scientific">Halarchaeum nitratireducens</name>
    <dbReference type="NCBI Taxonomy" id="489913"/>
    <lineage>
        <taxon>Archaea</taxon>
        <taxon>Methanobacteriati</taxon>
        <taxon>Methanobacteriota</taxon>
        <taxon>Stenosarchaea group</taxon>
        <taxon>Halobacteria</taxon>
        <taxon>Halobacteriales</taxon>
        <taxon>Halobacteriaceae</taxon>
    </lineage>
</organism>
<comment type="caution">
    <text evidence="3">The sequence shown here is derived from an EMBL/GenBank/DDBJ whole genome shotgun (WGS) entry which is preliminary data.</text>
</comment>
<keyword evidence="4" id="KW-1185">Reference proteome</keyword>
<dbReference type="EMBL" id="BMOQ01000002">
    <property type="protein sequence ID" value="GGN09830.1"/>
    <property type="molecule type" value="Genomic_DNA"/>
</dbReference>
<dbReference type="PANTHER" id="PTHR39157">
    <property type="entry name" value="INTEGRAL MEMBRANE PROTEIN-RELATED"/>
    <property type="match status" value="1"/>
</dbReference>
<dbReference type="OrthoDB" id="199518at2157"/>
<protein>
    <recommendedName>
        <fullName evidence="2">TQO small subunit DoxD domain-containing protein</fullName>
    </recommendedName>
</protein>
<dbReference type="RefSeq" id="WP_188877124.1">
    <property type="nucleotide sequence ID" value="NZ_BMOQ01000002.1"/>
</dbReference>
<dbReference type="Proteomes" id="UP000608850">
    <property type="component" value="Unassembled WGS sequence"/>
</dbReference>
<evidence type="ECO:0000256" key="1">
    <source>
        <dbReference type="SAM" id="Phobius"/>
    </source>
</evidence>
<evidence type="ECO:0000259" key="2">
    <source>
        <dbReference type="Pfam" id="PF04173"/>
    </source>
</evidence>
<feature type="domain" description="TQO small subunit DoxD" evidence="2">
    <location>
        <begin position="25"/>
        <end position="165"/>
    </location>
</feature>
<accession>A0A830G971</accession>
<sequence>MVATAEAKTPPVSAGSWTGYVILLTRLLLGWWMLHAGLAKFAFLWDAGAKPFAASQWLVAGTTAAPGWLHGFLAWAANTPFLLAATNVAIPVGEVLIGLGVLIGAFTRLAAFFGAFLAAVFYLSTVGYAGTYVTGELLRIVLFAQLIAFGAGRVWGVDAVLERTALVENHPRLRALLG</sequence>
<name>A0A830G971_9EURY</name>
<dbReference type="PANTHER" id="PTHR39157:SF1">
    <property type="entry name" value="DOXX FAMILY PROTEIN"/>
    <property type="match status" value="1"/>
</dbReference>
<dbReference type="Pfam" id="PF04173">
    <property type="entry name" value="DoxD"/>
    <property type="match status" value="1"/>
</dbReference>
<reference evidence="3 4" key="1">
    <citation type="journal article" date="2019" name="Int. J. Syst. Evol. Microbiol.">
        <title>The Global Catalogue of Microorganisms (GCM) 10K type strain sequencing project: providing services to taxonomists for standard genome sequencing and annotation.</title>
        <authorList>
            <consortium name="The Broad Institute Genomics Platform"/>
            <consortium name="The Broad Institute Genome Sequencing Center for Infectious Disease"/>
            <person name="Wu L."/>
            <person name="Ma J."/>
        </authorList>
    </citation>
    <scope>NUCLEOTIDE SEQUENCE [LARGE SCALE GENOMIC DNA]</scope>
    <source>
        <strain evidence="3 4">JCM 16331</strain>
    </source>
</reference>
<evidence type="ECO:0000313" key="3">
    <source>
        <dbReference type="EMBL" id="GGN09830.1"/>
    </source>
</evidence>